<reference evidence="1 2" key="1">
    <citation type="submission" date="2020-08" db="EMBL/GenBank/DDBJ databases">
        <title>Functional genomics of gut bacteria from endangered species of beetles.</title>
        <authorList>
            <person name="Carlos-Shanley C."/>
        </authorList>
    </citation>
    <scope>NUCLEOTIDE SEQUENCE [LARGE SCALE GENOMIC DNA]</scope>
    <source>
        <strain evidence="1 2">S00127</strain>
    </source>
</reference>
<evidence type="ECO:0000313" key="2">
    <source>
        <dbReference type="Proteomes" id="UP000548425"/>
    </source>
</evidence>
<comment type="caution">
    <text evidence="1">The sequence shown here is derived from an EMBL/GenBank/DDBJ whole genome shotgun (WGS) entry which is preliminary data.</text>
</comment>
<organism evidence="1 2">
    <name type="scientific">Acinetobacter lwoffii</name>
    <dbReference type="NCBI Taxonomy" id="28090"/>
    <lineage>
        <taxon>Bacteria</taxon>
        <taxon>Pseudomonadati</taxon>
        <taxon>Pseudomonadota</taxon>
        <taxon>Gammaproteobacteria</taxon>
        <taxon>Moraxellales</taxon>
        <taxon>Moraxellaceae</taxon>
        <taxon>Acinetobacter</taxon>
    </lineage>
</organism>
<accession>A0AAW3VJ14</accession>
<dbReference type="EMBL" id="JACHLA010000030">
    <property type="protein sequence ID" value="MBB6364791.1"/>
    <property type="molecule type" value="Genomic_DNA"/>
</dbReference>
<name>A0AAW3VJ14_ACILW</name>
<dbReference type="Proteomes" id="UP000548425">
    <property type="component" value="Unassembled WGS sequence"/>
</dbReference>
<gene>
    <name evidence="1" type="ORF">HNP34_002947</name>
</gene>
<dbReference type="AlphaFoldDB" id="A0AAW3VJ14"/>
<evidence type="ECO:0000313" key="1">
    <source>
        <dbReference type="EMBL" id="MBB6364791.1"/>
    </source>
</evidence>
<dbReference type="RefSeq" id="WP_260400232.1">
    <property type="nucleotide sequence ID" value="NZ_JACHLA010000030.1"/>
</dbReference>
<sequence length="271" mass="30732">MISSLRALESNIHYTSKFIEKAYPNYKVINSEIFIENLKSGSLDVKLIVRKSLHFIEKSSKTATQLIPSKETVKDIIKQSTIALIIEGTKLATATPATPSIVNNITVNNINTTIQSPYLNEIQYQEVLSKIPQKSLAENAINITKPAKLEDKAEIKFDYQDKNEVTFDRSILDPIPATYTPPTLDEKEQFHQDIVLSIYASDKDRRETGWAGSIHSLNHKRVSLKLNESVKPDQLHGMTEVVASVMVHEKFNRQKKVYEISYIEVLGFKVK</sequence>
<proteinExistence type="predicted"/>
<protein>
    <submittedName>
        <fullName evidence="1">Uncharacterized protein</fullName>
    </submittedName>
</protein>